<dbReference type="RefSeq" id="WP_196836030.1">
    <property type="nucleotide sequence ID" value="NZ_JADOTZ010000001.1"/>
</dbReference>
<evidence type="ECO:0000313" key="1">
    <source>
        <dbReference type="EMBL" id="MBG6084771.1"/>
    </source>
</evidence>
<name>A0A931GIY8_9MICC</name>
<keyword evidence="2" id="KW-1185">Reference proteome</keyword>
<organism evidence="1 2">
    <name type="scientific">Zhihengliuella flava</name>
    <dbReference type="NCBI Taxonomy" id="1285193"/>
    <lineage>
        <taxon>Bacteria</taxon>
        <taxon>Bacillati</taxon>
        <taxon>Actinomycetota</taxon>
        <taxon>Actinomycetes</taxon>
        <taxon>Micrococcales</taxon>
        <taxon>Micrococcaceae</taxon>
        <taxon>Zhihengliuella</taxon>
    </lineage>
</organism>
<protein>
    <submittedName>
        <fullName evidence="1">Uncharacterized protein</fullName>
    </submittedName>
</protein>
<proteinExistence type="predicted"/>
<comment type="caution">
    <text evidence="1">The sequence shown here is derived from an EMBL/GenBank/DDBJ whole genome shotgun (WGS) entry which is preliminary data.</text>
</comment>
<sequence length="199" mass="21507">MGAHAPTGYAWAPAPDAQQLRLPKWIEQQPTTSGTAISWGAWCDLGEPTRLGDTEGRALHASAEDSLSVGIAVFCRFADGRAALVSQRGFNTSTFWATHPANQSTPPRGEEARPTLRSLMTMAKLEQEARDCLGPDEVPEGVTTADRPSDNLAYSDFALEARTRGVDVTADALRDLPFTFEVSPRLRARVDGEVTTPPL</sequence>
<dbReference type="EMBL" id="JADOTZ010000001">
    <property type="protein sequence ID" value="MBG6084771.1"/>
    <property type="molecule type" value="Genomic_DNA"/>
</dbReference>
<reference evidence="1" key="1">
    <citation type="submission" date="2020-11" db="EMBL/GenBank/DDBJ databases">
        <title>Sequencing the genomes of 1000 actinobacteria strains.</title>
        <authorList>
            <person name="Klenk H.-P."/>
        </authorList>
    </citation>
    <scope>NUCLEOTIDE SEQUENCE</scope>
    <source>
        <strain evidence="1">DSM 26152</strain>
    </source>
</reference>
<dbReference type="AlphaFoldDB" id="A0A931GIY8"/>
<accession>A0A931GIY8</accession>
<gene>
    <name evidence="1" type="ORF">IW252_001538</name>
</gene>
<dbReference type="Proteomes" id="UP000625033">
    <property type="component" value="Unassembled WGS sequence"/>
</dbReference>
<evidence type="ECO:0000313" key="2">
    <source>
        <dbReference type="Proteomes" id="UP000625033"/>
    </source>
</evidence>